<dbReference type="InterPro" id="IPR006056">
    <property type="entry name" value="RidA"/>
</dbReference>
<dbReference type="GO" id="GO:0019239">
    <property type="term" value="F:deaminase activity"/>
    <property type="evidence" value="ECO:0007669"/>
    <property type="project" value="TreeGrafter"/>
</dbReference>
<dbReference type="NCBIfam" id="TIGR00004">
    <property type="entry name" value="Rid family detoxifying hydrolase"/>
    <property type="match status" value="1"/>
</dbReference>
<dbReference type="EMBL" id="KM886862">
    <property type="protein sequence ID" value="AJA33852.1"/>
    <property type="molecule type" value="Genomic_DNA"/>
</dbReference>
<dbReference type="AlphaFoldDB" id="A0A0A7RF50"/>
<dbReference type="PANTHER" id="PTHR11803">
    <property type="entry name" value="2-IMINOBUTANOATE/2-IMINOPROPANOATE DEAMINASE RIDA"/>
    <property type="match status" value="1"/>
</dbReference>
<dbReference type="Gene3D" id="3.30.1330.40">
    <property type="entry name" value="RutC-like"/>
    <property type="match status" value="1"/>
</dbReference>
<dbReference type="FunFam" id="3.30.1330.40:FF:000001">
    <property type="entry name" value="L-PSP family endoribonuclease"/>
    <property type="match status" value="1"/>
</dbReference>
<comment type="similarity">
    <text evidence="1">Belongs to the RutC family.</text>
</comment>
<dbReference type="CDD" id="cd00448">
    <property type="entry name" value="YjgF_YER057c_UK114_family"/>
    <property type="match status" value="1"/>
</dbReference>
<protein>
    <submittedName>
        <fullName evidence="2">Endoribonuclease L-PSP</fullName>
    </submittedName>
</protein>
<dbReference type="Pfam" id="PF01042">
    <property type="entry name" value="Ribonuc_L-PSP"/>
    <property type="match status" value="1"/>
</dbReference>
<dbReference type="GO" id="GO:0005829">
    <property type="term" value="C:cytosol"/>
    <property type="evidence" value="ECO:0007669"/>
    <property type="project" value="TreeGrafter"/>
</dbReference>
<dbReference type="PANTHER" id="PTHR11803:SF59">
    <property type="entry name" value="ENDORIBONUCLEASE"/>
    <property type="match status" value="1"/>
</dbReference>
<dbReference type="SUPFAM" id="SSF55298">
    <property type="entry name" value="YjgF-like"/>
    <property type="match status" value="1"/>
</dbReference>
<organism evidence="2">
    <name type="scientific">Liquorilactobacillus capillatus</name>
    <dbReference type="NCBI Taxonomy" id="480931"/>
    <lineage>
        <taxon>Bacteria</taxon>
        <taxon>Bacillati</taxon>
        <taxon>Bacillota</taxon>
        <taxon>Bacilli</taxon>
        <taxon>Lactobacillales</taxon>
        <taxon>Lactobacillaceae</taxon>
        <taxon>Liquorilactobacillus</taxon>
    </lineage>
</organism>
<name>A0A0A7RF50_9LACO</name>
<sequence length="127" mass="13473">MKIIKTSQAPQPIGPYSQGMVSKGVLYSSGQGPLDPQSGDVPVGITAQTELACQNIAAVLKAGKSDFKAVLKTTCFLQDMADFDAFNQIYAQYFVSKPARTCVAVKKLPANILCEIEVVAISADTEA</sequence>
<accession>A0A0A7RF50</accession>
<evidence type="ECO:0000313" key="2">
    <source>
        <dbReference type="EMBL" id="AJA33852.1"/>
    </source>
</evidence>
<reference evidence="2" key="1">
    <citation type="journal article" date="2014" name="Appl. Environ. Microbiol.">
        <title>Detection and genomic characterization of motility in Lactobacillus curvatus: confirmation of motility in a species outside the Lactobacillus salivarius clade.</title>
        <authorList>
            <person name="Cousin F.J."/>
            <person name="Lynch S.M."/>
            <person name="Harris H.M."/>
            <person name="McCann A."/>
            <person name="Lynch D.B."/>
            <person name="Neville B.A."/>
            <person name="Irisawa T."/>
            <person name="Okada S."/>
            <person name="Endo A."/>
            <person name="O'Toole P.W."/>
        </authorList>
    </citation>
    <scope>NUCLEOTIDE SEQUENCE</scope>
    <source>
        <strain evidence="2">DSM 19910</strain>
    </source>
</reference>
<proteinExistence type="inferred from homology"/>
<dbReference type="InterPro" id="IPR006175">
    <property type="entry name" value="YjgF/YER057c/UK114"/>
</dbReference>
<dbReference type="InterPro" id="IPR035959">
    <property type="entry name" value="RutC-like_sf"/>
</dbReference>
<evidence type="ECO:0000256" key="1">
    <source>
        <dbReference type="ARBA" id="ARBA00010552"/>
    </source>
</evidence>